<accession>A0A094IW85</accession>
<name>A0A094IW85_9GAMM</name>
<keyword evidence="1" id="KW-1003">Cell membrane</keyword>
<protein>
    <recommendedName>
        <fullName evidence="6">Lipopolysaccharide assembly protein A domain-containing protein</fullName>
    </recommendedName>
</protein>
<keyword evidence="2 5" id="KW-0812">Transmembrane</keyword>
<evidence type="ECO:0000313" key="8">
    <source>
        <dbReference type="Proteomes" id="UP000054363"/>
    </source>
</evidence>
<proteinExistence type="predicted"/>
<evidence type="ECO:0000313" key="7">
    <source>
        <dbReference type="EMBL" id="KFZ31950.1"/>
    </source>
</evidence>
<dbReference type="AlphaFoldDB" id="A0A094IW85"/>
<sequence>MIRFVFVSLPLLVLFLIAVFFGALNKQVVTIDLFVADFSLPVSGIAAGFLLLGFVIGLLSMAGRQVLLRSENRKLRKQVIKTSQN</sequence>
<evidence type="ECO:0000256" key="5">
    <source>
        <dbReference type="SAM" id="Phobius"/>
    </source>
</evidence>
<feature type="transmembrane region" description="Helical" evidence="5">
    <location>
        <begin position="46"/>
        <end position="67"/>
    </location>
</feature>
<evidence type="ECO:0000256" key="1">
    <source>
        <dbReference type="ARBA" id="ARBA00022475"/>
    </source>
</evidence>
<organism evidence="7 8">
    <name type="scientific">Pseudidiomarina salinarum</name>
    <dbReference type="NCBI Taxonomy" id="435908"/>
    <lineage>
        <taxon>Bacteria</taxon>
        <taxon>Pseudomonadati</taxon>
        <taxon>Pseudomonadota</taxon>
        <taxon>Gammaproteobacteria</taxon>
        <taxon>Alteromonadales</taxon>
        <taxon>Idiomarinaceae</taxon>
        <taxon>Pseudidiomarina</taxon>
    </lineage>
</organism>
<dbReference type="Pfam" id="PF06305">
    <property type="entry name" value="LapA_dom"/>
    <property type="match status" value="1"/>
</dbReference>
<dbReference type="STRING" id="435908.IDSA_04540"/>
<dbReference type="EMBL" id="JPER01000001">
    <property type="protein sequence ID" value="KFZ31950.1"/>
    <property type="molecule type" value="Genomic_DNA"/>
</dbReference>
<dbReference type="RefSeq" id="WP_034774542.1">
    <property type="nucleotide sequence ID" value="NZ_JPER01000001.1"/>
</dbReference>
<dbReference type="GO" id="GO:0005886">
    <property type="term" value="C:plasma membrane"/>
    <property type="evidence" value="ECO:0007669"/>
    <property type="project" value="InterPro"/>
</dbReference>
<dbReference type="InterPro" id="IPR010445">
    <property type="entry name" value="LapA_dom"/>
</dbReference>
<keyword evidence="3 5" id="KW-1133">Transmembrane helix</keyword>
<evidence type="ECO:0000256" key="2">
    <source>
        <dbReference type="ARBA" id="ARBA00022692"/>
    </source>
</evidence>
<evidence type="ECO:0000256" key="4">
    <source>
        <dbReference type="ARBA" id="ARBA00023136"/>
    </source>
</evidence>
<gene>
    <name evidence="7" type="ORF">IDSA_04540</name>
</gene>
<keyword evidence="4 5" id="KW-0472">Membrane</keyword>
<feature type="domain" description="Lipopolysaccharide assembly protein A" evidence="6">
    <location>
        <begin position="25"/>
        <end position="82"/>
    </location>
</feature>
<keyword evidence="8" id="KW-1185">Reference proteome</keyword>
<dbReference type="Proteomes" id="UP000054363">
    <property type="component" value="Unassembled WGS sequence"/>
</dbReference>
<evidence type="ECO:0000256" key="3">
    <source>
        <dbReference type="ARBA" id="ARBA00022989"/>
    </source>
</evidence>
<reference evidence="7 8" key="1">
    <citation type="submission" date="2014-06" db="EMBL/GenBank/DDBJ databases">
        <title>The draft genome sequence of Idiomarina salinarum ISL-52.</title>
        <authorList>
            <person name="Du J."/>
            <person name="Shao Z."/>
        </authorList>
    </citation>
    <scope>NUCLEOTIDE SEQUENCE [LARGE SCALE GENOMIC DNA]</scope>
    <source>
        <strain evidence="7 8">ISL-52</strain>
    </source>
</reference>
<comment type="caution">
    <text evidence="7">The sequence shown here is derived from an EMBL/GenBank/DDBJ whole genome shotgun (WGS) entry which is preliminary data.</text>
</comment>
<evidence type="ECO:0000259" key="6">
    <source>
        <dbReference type="Pfam" id="PF06305"/>
    </source>
</evidence>